<proteinExistence type="predicted"/>
<dbReference type="Gene3D" id="3.60.40.10">
    <property type="entry name" value="PPM-type phosphatase domain"/>
    <property type="match status" value="1"/>
</dbReference>
<sequence>MNIIEYFSKGKSYNDEENEDGLYQDENFIAVIDGVTDKDSTYAWKDKPGKVCKDIIMKRISQLPHNINSNDFFYAITDAISAQYQENKNFFISNNNDRLQATIILFSAYWQEIWIYGDSKCLINHVEINNEKEIDKINGEIRSQVLTTYYKINNIPFSQILEEDIGRKAILPLLKNQSKLANSDHELGYPVLDGINFNHHYLKKITVSPNDTIVLASDGYPVLKNSLKESEKHLESIIELDPMMFHQYKSTKGIKPNQSSYDDRTYIKFIV</sequence>
<dbReference type="GeneID" id="95579922"/>
<evidence type="ECO:0000313" key="1">
    <source>
        <dbReference type="EMBL" id="RSU16724.1"/>
    </source>
</evidence>
<dbReference type="RefSeq" id="WP_126790834.1">
    <property type="nucleotide sequence ID" value="NZ_CP060720.1"/>
</dbReference>
<organism evidence="1 2">
    <name type="scientific">Vagococcus carniphilus</name>
    <dbReference type="NCBI Taxonomy" id="218144"/>
    <lineage>
        <taxon>Bacteria</taxon>
        <taxon>Bacillati</taxon>
        <taxon>Bacillota</taxon>
        <taxon>Bacilli</taxon>
        <taxon>Lactobacillales</taxon>
        <taxon>Enterococcaceae</taxon>
        <taxon>Vagococcus</taxon>
    </lineage>
</organism>
<dbReference type="AlphaFoldDB" id="A0A430B8P4"/>
<dbReference type="Proteomes" id="UP000288028">
    <property type="component" value="Unassembled WGS sequence"/>
</dbReference>
<evidence type="ECO:0000313" key="2">
    <source>
        <dbReference type="Proteomes" id="UP000288028"/>
    </source>
</evidence>
<reference evidence="1 2" key="1">
    <citation type="submission" date="2017-05" db="EMBL/GenBank/DDBJ databases">
        <title>Vagococcus spp. assemblies.</title>
        <authorList>
            <person name="Gulvik C.A."/>
        </authorList>
    </citation>
    <scope>NUCLEOTIDE SEQUENCE [LARGE SCALE GENOMIC DNA]</scope>
    <source>
        <strain evidence="1 2">SS1714</strain>
    </source>
</reference>
<dbReference type="EMBL" id="NGKB01000001">
    <property type="protein sequence ID" value="RSU16724.1"/>
    <property type="molecule type" value="Genomic_DNA"/>
</dbReference>
<accession>A0A430B8P4</accession>
<name>A0A430B8P4_9ENTE</name>
<protein>
    <recommendedName>
        <fullName evidence="3">PPM-type phosphatase domain-containing protein</fullName>
    </recommendedName>
</protein>
<gene>
    <name evidence="1" type="ORF">CBF28_00635</name>
</gene>
<comment type="caution">
    <text evidence="1">The sequence shown here is derived from an EMBL/GenBank/DDBJ whole genome shotgun (WGS) entry which is preliminary data.</text>
</comment>
<keyword evidence="2" id="KW-1185">Reference proteome</keyword>
<dbReference type="OrthoDB" id="508128at2"/>
<dbReference type="InterPro" id="IPR036457">
    <property type="entry name" value="PPM-type-like_dom_sf"/>
</dbReference>
<evidence type="ECO:0008006" key="3">
    <source>
        <dbReference type="Google" id="ProtNLM"/>
    </source>
</evidence>